<reference evidence="2" key="1">
    <citation type="submission" date="2020-05" db="EMBL/GenBank/DDBJ databases">
        <title>WGS assembly of Panicum virgatum.</title>
        <authorList>
            <person name="Lovell J.T."/>
            <person name="Jenkins J."/>
            <person name="Shu S."/>
            <person name="Juenger T.E."/>
            <person name="Schmutz J."/>
        </authorList>
    </citation>
    <scope>NUCLEOTIDE SEQUENCE</scope>
    <source>
        <strain evidence="2">AP13</strain>
    </source>
</reference>
<evidence type="ECO:0000313" key="2">
    <source>
        <dbReference type="EMBL" id="KAG2600307.1"/>
    </source>
</evidence>
<organism evidence="2 3">
    <name type="scientific">Panicum virgatum</name>
    <name type="common">Blackwell switchgrass</name>
    <dbReference type="NCBI Taxonomy" id="38727"/>
    <lineage>
        <taxon>Eukaryota</taxon>
        <taxon>Viridiplantae</taxon>
        <taxon>Streptophyta</taxon>
        <taxon>Embryophyta</taxon>
        <taxon>Tracheophyta</taxon>
        <taxon>Spermatophyta</taxon>
        <taxon>Magnoliopsida</taxon>
        <taxon>Liliopsida</taxon>
        <taxon>Poales</taxon>
        <taxon>Poaceae</taxon>
        <taxon>PACMAD clade</taxon>
        <taxon>Panicoideae</taxon>
        <taxon>Panicodae</taxon>
        <taxon>Paniceae</taxon>
        <taxon>Panicinae</taxon>
        <taxon>Panicum</taxon>
        <taxon>Panicum sect. Hiantes</taxon>
    </lineage>
</organism>
<evidence type="ECO:0000313" key="3">
    <source>
        <dbReference type="Proteomes" id="UP000823388"/>
    </source>
</evidence>
<feature type="signal peptide" evidence="1">
    <location>
        <begin position="1"/>
        <end position="30"/>
    </location>
</feature>
<keyword evidence="3" id="KW-1185">Reference proteome</keyword>
<gene>
    <name evidence="2" type="ORF">PVAP13_5KG471300</name>
</gene>
<sequence length="237" mass="25253">MAAPTATTTTVSSALAALLLCAAAFLAADAASGRHDPKARQAKPGAAGADLVESACANITTTSRYKGPELTADFCTLTLYPEKRAMSARHPRDLALVALDLARSAAADAGAEVGYALRGPAADDDEAGWSKDTALTLRYCRIDYWAVARTARVCRAMVREYDPWVEGHNSGNLLPYTYLECADRMMDAAFSCWNHISFDGEVKKAVWKQVDAAASLANLARAMVGQMLGIPDDDGPY</sequence>
<dbReference type="Proteomes" id="UP000823388">
    <property type="component" value="Chromosome 5K"/>
</dbReference>
<dbReference type="EMBL" id="CM029045">
    <property type="protein sequence ID" value="KAG2600307.1"/>
    <property type="molecule type" value="Genomic_DNA"/>
</dbReference>
<proteinExistence type="predicted"/>
<dbReference type="AlphaFoldDB" id="A0A8T0SQB8"/>
<evidence type="ECO:0000256" key="1">
    <source>
        <dbReference type="SAM" id="SignalP"/>
    </source>
</evidence>
<keyword evidence="1" id="KW-0732">Signal</keyword>
<dbReference type="OrthoDB" id="680464at2759"/>
<name>A0A8T0SQB8_PANVG</name>
<dbReference type="Gene3D" id="1.20.140.40">
    <property type="entry name" value="Invertase/pectin methylesterase inhibitor family protein"/>
    <property type="match status" value="1"/>
</dbReference>
<dbReference type="InterPro" id="IPR035513">
    <property type="entry name" value="Invertase/methylesterase_inhib"/>
</dbReference>
<evidence type="ECO:0008006" key="4">
    <source>
        <dbReference type="Google" id="ProtNLM"/>
    </source>
</evidence>
<dbReference type="SUPFAM" id="SSF101148">
    <property type="entry name" value="Plant invertase/pectin methylesterase inhibitor"/>
    <property type="match status" value="1"/>
</dbReference>
<accession>A0A8T0SQB8</accession>
<feature type="chain" id="PRO_5035945460" description="Pectinesterase inhibitor domain-containing protein" evidence="1">
    <location>
        <begin position="31"/>
        <end position="237"/>
    </location>
</feature>
<comment type="caution">
    <text evidence="2">The sequence shown here is derived from an EMBL/GenBank/DDBJ whole genome shotgun (WGS) entry which is preliminary data.</text>
</comment>
<protein>
    <recommendedName>
        <fullName evidence="4">Pectinesterase inhibitor domain-containing protein</fullName>
    </recommendedName>
</protein>